<dbReference type="STRING" id="1406858.GCA_000710895_01142"/>
<dbReference type="Gene3D" id="1.10.10.10">
    <property type="entry name" value="Winged helix-like DNA-binding domain superfamily/Winged helix DNA-binding domain"/>
    <property type="match status" value="1"/>
</dbReference>
<dbReference type="GO" id="GO:0003700">
    <property type="term" value="F:DNA-binding transcription factor activity"/>
    <property type="evidence" value="ECO:0007669"/>
    <property type="project" value="InterPro"/>
</dbReference>
<reference evidence="5 6" key="1">
    <citation type="submission" date="2018-06" db="EMBL/GenBank/DDBJ databases">
        <authorList>
            <consortium name="Pathogen Informatics"/>
            <person name="Doyle S."/>
        </authorList>
    </citation>
    <scope>NUCLEOTIDE SEQUENCE [LARGE SCALE GENOMIC DNA]</scope>
    <source>
        <strain evidence="5 6">NCTC1934</strain>
    </source>
</reference>
<gene>
    <name evidence="5" type="ORF">NCTC1934_00847</name>
</gene>
<keyword evidence="3" id="KW-0804">Transcription</keyword>
<dbReference type="GO" id="GO:0003677">
    <property type="term" value="F:DNA binding"/>
    <property type="evidence" value="ECO:0007669"/>
    <property type="project" value="UniProtKB-KW"/>
</dbReference>
<evidence type="ECO:0000256" key="2">
    <source>
        <dbReference type="ARBA" id="ARBA00023125"/>
    </source>
</evidence>
<dbReference type="EMBL" id="UGRY01000002">
    <property type="protein sequence ID" value="SUA73406.1"/>
    <property type="molecule type" value="Genomic_DNA"/>
</dbReference>
<protein>
    <submittedName>
        <fullName evidence="5">Transcriptional regulatory protein PtsJ</fullName>
    </submittedName>
</protein>
<evidence type="ECO:0000259" key="4">
    <source>
        <dbReference type="PROSITE" id="PS50949"/>
    </source>
</evidence>
<name>A0A378Y854_9NOCA</name>
<dbReference type="AlphaFoldDB" id="A0A378Y854"/>
<dbReference type="SUPFAM" id="SSF46785">
    <property type="entry name" value="Winged helix' DNA-binding domain"/>
    <property type="match status" value="1"/>
</dbReference>
<dbReference type="PROSITE" id="PS50949">
    <property type="entry name" value="HTH_GNTR"/>
    <property type="match status" value="1"/>
</dbReference>
<dbReference type="Proteomes" id="UP000255467">
    <property type="component" value="Unassembled WGS sequence"/>
</dbReference>
<dbReference type="InterPro" id="IPR036390">
    <property type="entry name" value="WH_DNA-bd_sf"/>
</dbReference>
<keyword evidence="6" id="KW-1185">Reference proteome</keyword>
<dbReference type="InterPro" id="IPR036388">
    <property type="entry name" value="WH-like_DNA-bd_sf"/>
</dbReference>
<feature type="domain" description="HTH gntR-type" evidence="4">
    <location>
        <begin position="4"/>
        <end position="72"/>
    </location>
</feature>
<dbReference type="SMART" id="SM00345">
    <property type="entry name" value="HTH_GNTR"/>
    <property type="match status" value="1"/>
</dbReference>
<evidence type="ECO:0000256" key="1">
    <source>
        <dbReference type="ARBA" id="ARBA00023015"/>
    </source>
</evidence>
<dbReference type="InterPro" id="IPR000524">
    <property type="entry name" value="Tscrpt_reg_HTH_GntR"/>
</dbReference>
<accession>A0A378Y854</accession>
<dbReference type="OrthoDB" id="4535513at2"/>
<keyword evidence="2" id="KW-0238">DNA-binding</keyword>
<evidence type="ECO:0000256" key="3">
    <source>
        <dbReference type="ARBA" id="ARBA00023163"/>
    </source>
</evidence>
<evidence type="ECO:0000313" key="5">
    <source>
        <dbReference type="EMBL" id="SUA73406.1"/>
    </source>
</evidence>
<dbReference type="RefSeq" id="WP_039817151.1">
    <property type="nucleotide sequence ID" value="NZ_UGRY01000002.1"/>
</dbReference>
<proteinExistence type="predicted"/>
<sequence length="258" mass="28046">MGAQTVVADVADELARRVVAGDYEAGDLMPSVRQVAEEFEMNRATAQLVLGRLESYGFAQAYRGKGFVIRDVRADGGAEVYRRVFQLSLGTPEVAAEMFRDIVAEERGIVLDALVAYTDGAERLHPGELTAAVDELETLARTPEPDHRAMLALELDLVRRLLTVLDHGLRRAVLNSIGETVLDVPAAVAAYYAAGPDLHVLVWRALLAVWESDGGPSAAQLALFEDLFEMYHAKVVARFAELVGASGEPEARRSVRTA</sequence>
<organism evidence="5 6">
    <name type="scientific">Nocardia otitidiscaviarum</name>
    <dbReference type="NCBI Taxonomy" id="1823"/>
    <lineage>
        <taxon>Bacteria</taxon>
        <taxon>Bacillati</taxon>
        <taxon>Actinomycetota</taxon>
        <taxon>Actinomycetes</taxon>
        <taxon>Mycobacteriales</taxon>
        <taxon>Nocardiaceae</taxon>
        <taxon>Nocardia</taxon>
    </lineage>
</organism>
<dbReference type="Pfam" id="PF00392">
    <property type="entry name" value="GntR"/>
    <property type="match status" value="1"/>
</dbReference>
<evidence type="ECO:0000313" key="6">
    <source>
        <dbReference type="Proteomes" id="UP000255467"/>
    </source>
</evidence>
<keyword evidence="1" id="KW-0805">Transcription regulation</keyword>